<keyword evidence="8" id="KW-1185">Reference proteome</keyword>
<dbReference type="PANTHER" id="PTHR43712:SF2">
    <property type="entry name" value="O-METHYLTRANSFERASE CICE"/>
    <property type="match status" value="1"/>
</dbReference>
<dbReference type="InterPro" id="IPR029063">
    <property type="entry name" value="SAM-dependent_MTases_sf"/>
</dbReference>
<dbReference type="PANTHER" id="PTHR43712">
    <property type="entry name" value="PUTATIVE (AFU_ORTHOLOGUE AFUA_4G14580)-RELATED"/>
    <property type="match status" value="1"/>
</dbReference>
<reference evidence="7 8" key="1">
    <citation type="journal article" date="2009" name="Environ. Microbiol.">
        <title>Genome sequence of Desulfobacterium autotrophicum HRM2, a marine sulfate reducer oxidizing organic carbon completely to carbon dioxide.</title>
        <authorList>
            <person name="Strittmatter A.W."/>
            <person name="Liesegang H."/>
            <person name="Rabus R."/>
            <person name="Decker I."/>
            <person name="Amann J."/>
            <person name="Andres S."/>
            <person name="Henne A."/>
            <person name="Fricke W.F."/>
            <person name="Martinez-Arias R."/>
            <person name="Bartels D."/>
            <person name="Goesmann A."/>
            <person name="Krause L."/>
            <person name="Puehler A."/>
            <person name="Klenk H.P."/>
            <person name="Richter M."/>
            <person name="Schuler M."/>
            <person name="Gloeckner F.O."/>
            <person name="Meyerdierks A."/>
            <person name="Gottschalk G."/>
            <person name="Amann R."/>
        </authorList>
    </citation>
    <scope>NUCLEOTIDE SEQUENCE [LARGE SCALE GENOMIC DNA]</scope>
    <source>
        <strain evidence="8">ATCC 43914 / DSM 3382 / HRM2</strain>
    </source>
</reference>
<dbReference type="InterPro" id="IPR001077">
    <property type="entry name" value="COMT_C"/>
</dbReference>
<name>C0QH96_DESAH</name>
<dbReference type="SUPFAM" id="SSF46785">
    <property type="entry name" value="Winged helix' DNA-binding domain"/>
    <property type="match status" value="1"/>
</dbReference>
<dbReference type="STRING" id="177437.HRM2_47060"/>
<accession>C0QH96</accession>
<evidence type="ECO:0000259" key="6">
    <source>
        <dbReference type="Pfam" id="PF08100"/>
    </source>
</evidence>
<dbReference type="EMBL" id="CP001087">
    <property type="protein sequence ID" value="ACN17755.1"/>
    <property type="molecule type" value="Genomic_DNA"/>
</dbReference>
<feature type="domain" description="O-methyltransferase C-terminal" evidence="5">
    <location>
        <begin position="130"/>
        <end position="309"/>
    </location>
</feature>
<dbReference type="InterPro" id="IPR016461">
    <property type="entry name" value="COMT-like"/>
</dbReference>
<dbReference type="AlphaFoldDB" id="C0QH96"/>
<organism evidence="7 8">
    <name type="scientific">Desulforapulum autotrophicum (strain ATCC 43914 / DSM 3382 / VKM B-1955 / HRM2)</name>
    <name type="common">Desulfobacterium autotrophicum</name>
    <dbReference type="NCBI Taxonomy" id="177437"/>
    <lineage>
        <taxon>Bacteria</taxon>
        <taxon>Pseudomonadati</taxon>
        <taxon>Thermodesulfobacteriota</taxon>
        <taxon>Desulfobacteria</taxon>
        <taxon>Desulfobacterales</taxon>
        <taxon>Desulfobacteraceae</taxon>
        <taxon>Desulforapulum</taxon>
    </lineage>
</organism>
<keyword evidence="1 7" id="KW-0489">Methyltransferase</keyword>
<feature type="active site" description="Proton acceptor" evidence="4">
    <location>
        <position position="238"/>
    </location>
</feature>
<dbReference type="SUPFAM" id="SSF53335">
    <property type="entry name" value="S-adenosyl-L-methionine-dependent methyltransferases"/>
    <property type="match status" value="1"/>
</dbReference>
<evidence type="ECO:0000259" key="5">
    <source>
        <dbReference type="Pfam" id="PF00891"/>
    </source>
</evidence>
<evidence type="ECO:0000313" key="8">
    <source>
        <dbReference type="Proteomes" id="UP000000442"/>
    </source>
</evidence>
<dbReference type="PROSITE" id="PS51683">
    <property type="entry name" value="SAM_OMT_II"/>
    <property type="match status" value="1"/>
</dbReference>
<dbReference type="InterPro" id="IPR012967">
    <property type="entry name" value="COMT_dimerisation"/>
</dbReference>
<dbReference type="InterPro" id="IPR036388">
    <property type="entry name" value="WH-like_DNA-bd_sf"/>
</dbReference>
<dbReference type="RefSeq" id="WP_015906465.1">
    <property type="nucleotide sequence ID" value="NC_012108.1"/>
</dbReference>
<dbReference type="eggNOG" id="COG0500">
    <property type="taxonomic scope" value="Bacteria"/>
</dbReference>
<sequence length="335" mass="36897">MTAPVLNPGKLLQLSGAYWQTFTLHAAVKLDLFTTIDQGAATATAVASGLGLEPRAAAMLLNALCAMDLLRKENNTYINTPMAATFLSKRSPRYIGFMIMHHHHLVESWSRLDESVRTGKAVEELRPASNEAQRESFLMGMFNIAMATAPSLVLTIDISRRKHLLDLGGGPGTYAIHFCKHNPGLRATIFDQHATRPFAEKTIARFNLDDTIEFKGGNFLEDPIPGSYDVVWLSHILHGDAPEDCDRIVQKAASALEPGGTLIIHDFILDNTRDRPLFPALFSLNMLVRTEGGQSYSEAEIMTLMTNAGIEKIKRTPYKGPMDSGIIMGIKPIHI</sequence>
<dbReference type="PIRSF" id="PIRSF005739">
    <property type="entry name" value="O-mtase"/>
    <property type="match status" value="1"/>
</dbReference>
<dbReference type="KEGG" id="dat:HRM2_47060"/>
<dbReference type="Proteomes" id="UP000000442">
    <property type="component" value="Chromosome"/>
</dbReference>
<evidence type="ECO:0000256" key="3">
    <source>
        <dbReference type="ARBA" id="ARBA00022691"/>
    </source>
</evidence>
<dbReference type="OrthoDB" id="9767938at2"/>
<evidence type="ECO:0000256" key="4">
    <source>
        <dbReference type="PIRSR" id="PIRSR005739-1"/>
    </source>
</evidence>
<dbReference type="Pfam" id="PF08100">
    <property type="entry name" value="Dimerisation"/>
    <property type="match status" value="1"/>
</dbReference>
<dbReference type="HOGENOM" id="CLU_005533_4_1_7"/>
<dbReference type="InterPro" id="IPR036390">
    <property type="entry name" value="WH_DNA-bd_sf"/>
</dbReference>
<dbReference type="CDD" id="cd02440">
    <property type="entry name" value="AdoMet_MTases"/>
    <property type="match status" value="1"/>
</dbReference>
<keyword evidence="3" id="KW-0949">S-adenosyl-L-methionine</keyword>
<dbReference type="Gene3D" id="1.10.10.10">
    <property type="entry name" value="Winged helix-like DNA-binding domain superfamily/Winged helix DNA-binding domain"/>
    <property type="match status" value="1"/>
</dbReference>
<dbReference type="Gene3D" id="3.40.50.150">
    <property type="entry name" value="Vaccinia Virus protein VP39"/>
    <property type="match status" value="1"/>
</dbReference>
<evidence type="ECO:0000256" key="2">
    <source>
        <dbReference type="ARBA" id="ARBA00022679"/>
    </source>
</evidence>
<dbReference type="GO" id="GO:0032259">
    <property type="term" value="P:methylation"/>
    <property type="evidence" value="ECO:0007669"/>
    <property type="project" value="UniProtKB-KW"/>
</dbReference>
<feature type="domain" description="O-methyltransferase dimerisation" evidence="6">
    <location>
        <begin position="13"/>
        <end position="88"/>
    </location>
</feature>
<protein>
    <submittedName>
        <fullName evidence="7">SAM-dependent methyltransferase</fullName>
    </submittedName>
</protein>
<dbReference type="GO" id="GO:0046983">
    <property type="term" value="F:protein dimerization activity"/>
    <property type="evidence" value="ECO:0007669"/>
    <property type="project" value="InterPro"/>
</dbReference>
<keyword evidence="2" id="KW-0808">Transferase</keyword>
<evidence type="ECO:0000256" key="1">
    <source>
        <dbReference type="ARBA" id="ARBA00022603"/>
    </source>
</evidence>
<evidence type="ECO:0000313" key="7">
    <source>
        <dbReference type="EMBL" id="ACN17755.1"/>
    </source>
</evidence>
<dbReference type="Pfam" id="PF00891">
    <property type="entry name" value="Methyltransf_2"/>
    <property type="match status" value="1"/>
</dbReference>
<gene>
    <name evidence="7" type="ordered locus">HRM2_47060</name>
</gene>
<proteinExistence type="predicted"/>
<dbReference type="GO" id="GO:0008171">
    <property type="term" value="F:O-methyltransferase activity"/>
    <property type="evidence" value="ECO:0007669"/>
    <property type="project" value="InterPro"/>
</dbReference>